<dbReference type="KEGG" id="phu:Phum_PHUM055310"/>
<evidence type="ECO:0000256" key="3">
    <source>
        <dbReference type="ARBA" id="ARBA00022857"/>
    </source>
</evidence>
<accession>E0VB89</accession>
<dbReference type="RefSeq" id="XP_002423383.1">
    <property type="nucleotide sequence ID" value="XM_002423338.1"/>
</dbReference>
<evidence type="ECO:0000313" key="7">
    <source>
        <dbReference type="EnsemblMetazoa" id="PHUM055310-PA"/>
    </source>
</evidence>
<dbReference type="PRINTS" id="PR00080">
    <property type="entry name" value="SDRFAMILY"/>
</dbReference>
<dbReference type="VEuPathDB" id="VectorBase:PHUM055310"/>
<dbReference type="PROSITE" id="PS00061">
    <property type="entry name" value="ADH_SHORT"/>
    <property type="match status" value="1"/>
</dbReference>
<dbReference type="Pfam" id="PF00106">
    <property type="entry name" value="adh_short"/>
    <property type="match status" value="1"/>
</dbReference>
<dbReference type="AlphaFoldDB" id="E0VB89"/>
<evidence type="ECO:0000256" key="2">
    <source>
        <dbReference type="ARBA" id="ARBA00011881"/>
    </source>
</evidence>
<dbReference type="HOGENOM" id="CLU_010194_1_2_1"/>
<dbReference type="EMBL" id="DS235023">
    <property type="protein sequence ID" value="EEB10645.1"/>
    <property type="molecule type" value="Genomic_DNA"/>
</dbReference>
<dbReference type="PANTHER" id="PTHR44252">
    <property type="entry name" value="D-ERYTHRULOSE REDUCTASE"/>
    <property type="match status" value="1"/>
</dbReference>
<comment type="subunit">
    <text evidence="2">Homotetramer.</text>
</comment>
<organism>
    <name type="scientific">Pediculus humanus subsp. corporis</name>
    <name type="common">Body louse</name>
    <dbReference type="NCBI Taxonomy" id="121224"/>
    <lineage>
        <taxon>Eukaryota</taxon>
        <taxon>Metazoa</taxon>
        <taxon>Ecdysozoa</taxon>
        <taxon>Arthropoda</taxon>
        <taxon>Hexapoda</taxon>
        <taxon>Insecta</taxon>
        <taxon>Pterygota</taxon>
        <taxon>Neoptera</taxon>
        <taxon>Paraneoptera</taxon>
        <taxon>Psocodea</taxon>
        <taxon>Troctomorpha</taxon>
        <taxon>Phthiraptera</taxon>
        <taxon>Anoplura</taxon>
        <taxon>Pediculidae</taxon>
        <taxon>Pediculus</taxon>
    </lineage>
</organism>
<evidence type="ECO:0000256" key="4">
    <source>
        <dbReference type="ARBA" id="ARBA00023002"/>
    </source>
</evidence>
<reference evidence="6" key="2">
    <citation type="submission" date="2007-04" db="EMBL/GenBank/DDBJ databases">
        <title>The genome of the human body louse.</title>
        <authorList>
            <consortium name="The Human Body Louse Genome Consortium"/>
            <person name="Kirkness E."/>
            <person name="Walenz B."/>
            <person name="Hass B."/>
            <person name="Bruggner R."/>
            <person name="Strausberg R."/>
        </authorList>
    </citation>
    <scope>NUCLEOTIDE SEQUENCE</scope>
    <source>
        <strain evidence="6">USDA</strain>
    </source>
</reference>
<evidence type="ECO:0000313" key="6">
    <source>
        <dbReference type="EMBL" id="EEB10645.1"/>
    </source>
</evidence>
<dbReference type="CTD" id="8239034"/>
<dbReference type="InterPro" id="IPR020904">
    <property type="entry name" value="Sc_DH/Rdtase_CS"/>
</dbReference>
<dbReference type="GO" id="GO:0047880">
    <property type="term" value="F:erythrulose reductase activity"/>
    <property type="evidence" value="ECO:0007669"/>
    <property type="project" value="UniProtKB-EC"/>
</dbReference>
<keyword evidence="4 6" id="KW-0560">Oxidoreductase</keyword>
<dbReference type="FunCoup" id="E0VB89">
    <property type="interactions" value="197"/>
</dbReference>
<dbReference type="Gene3D" id="3.40.50.720">
    <property type="entry name" value="NAD(P)-binding Rossmann-like Domain"/>
    <property type="match status" value="1"/>
</dbReference>
<dbReference type="EMBL" id="AAZO01000652">
    <property type="status" value="NOT_ANNOTATED_CDS"/>
    <property type="molecule type" value="Genomic_DNA"/>
</dbReference>
<evidence type="ECO:0000256" key="5">
    <source>
        <dbReference type="RuleBase" id="RU000363"/>
    </source>
</evidence>
<dbReference type="EC" id="1.1.1.162" evidence="6"/>
<dbReference type="InterPro" id="IPR051737">
    <property type="entry name" value="L-xylulose/Carbonyl_redctase"/>
</dbReference>
<dbReference type="OMA" id="KGPYFLM"/>
<evidence type="ECO:0000256" key="1">
    <source>
        <dbReference type="ARBA" id="ARBA00006484"/>
    </source>
</evidence>
<dbReference type="GO" id="GO:0050038">
    <property type="term" value="F:L-xylulose reductase (NADPH) activity"/>
    <property type="evidence" value="ECO:0007669"/>
    <property type="project" value="TreeGrafter"/>
</dbReference>
<keyword evidence="3" id="KW-0521">NADP</keyword>
<dbReference type="eggNOG" id="KOG1207">
    <property type="taxonomic scope" value="Eukaryota"/>
</dbReference>
<dbReference type="OrthoDB" id="1393670at2759"/>
<dbReference type="GeneID" id="8239034"/>
<dbReference type="EnsemblMetazoa" id="PHUM055310-RA">
    <property type="protein sequence ID" value="PHUM055310-PA"/>
    <property type="gene ID" value="PHUM055310"/>
</dbReference>
<protein>
    <submittedName>
        <fullName evidence="6 7">L-xylulose reductase, putative</fullName>
        <ecNumber evidence="6">1.1.1.162</ecNumber>
    </submittedName>
</protein>
<dbReference type="GO" id="GO:0005997">
    <property type="term" value="P:xylulose metabolic process"/>
    <property type="evidence" value="ECO:0007669"/>
    <property type="project" value="TreeGrafter"/>
</dbReference>
<reference evidence="6" key="1">
    <citation type="submission" date="2007-04" db="EMBL/GenBank/DDBJ databases">
        <title>Annotation of Pediculus humanus corporis strain USDA.</title>
        <authorList>
            <person name="Kirkness E."/>
            <person name="Hannick L."/>
            <person name="Hass B."/>
            <person name="Bruggner R."/>
            <person name="Lawson D."/>
            <person name="Bidwell S."/>
            <person name="Joardar V."/>
            <person name="Caler E."/>
            <person name="Walenz B."/>
            <person name="Inman J."/>
            <person name="Schobel S."/>
            <person name="Galinsky K."/>
            <person name="Amedeo P."/>
            <person name="Strausberg R."/>
        </authorList>
    </citation>
    <scope>NUCLEOTIDE SEQUENCE</scope>
    <source>
        <strain evidence="6">USDA</strain>
    </source>
</reference>
<dbReference type="Proteomes" id="UP000009046">
    <property type="component" value="Unassembled WGS sequence"/>
</dbReference>
<dbReference type="PANTHER" id="PTHR44252:SF3">
    <property type="entry name" value="D-ERYTHRULOSE REDUCTASE-RELATED"/>
    <property type="match status" value="1"/>
</dbReference>
<dbReference type="PRINTS" id="PR00081">
    <property type="entry name" value="GDHRDH"/>
</dbReference>
<evidence type="ECO:0000313" key="8">
    <source>
        <dbReference type="Proteomes" id="UP000009046"/>
    </source>
</evidence>
<proteinExistence type="inferred from homology"/>
<dbReference type="SUPFAM" id="SSF51735">
    <property type="entry name" value="NAD(P)-binding Rossmann-fold domains"/>
    <property type="match status" value="1"/>
</dbReference>
<name>E0VB89_PEDHC</name>
<comment type="similarity">
    <text evidence="1 5">Belongs to the short-chain dehydrogenases/reductases (SDR) family.</text>
</comment>
<dbReference type="GO" id="GO:0006006">
    <property type="term" value="P:glucose metabolic process"/>
    <property type="evidence" value="ECO:0007669"/>
    <property type="project" value="TreeGrafter"/>
</dbReference>
<gene>
    <name evidence="7" type="primary">8239034</name>
    <name evidence="6" type="ORF">Phum_PHUM055310</name>
</gene>
<dbReference type="GO" id="GO:0004090">
    <property type="term" value="F:carbonyl reductase (NADPH) activity"/>
    <property type="evidence" value="ECO:0007669"/>
    <property type="project" value="TreeGrafter"/>
</dbReference>
<dbReference type="InterPro" id="IPR036291">
    <property type="entry name" value="NAD(P)-bd_dom_sf"/>
</dbReference>
<dbReference type="InterPro" id="IPR002347">
    <property type="entry name" value="SDR_fam"/>
</dbReference>
<dbReference type="STRING" id="121224.E0VB89"/>
<reference evidence="7" key="3">
    <citation type="submission" date="2020-05" db="UniProtKB">
        <authorList>
            <consortium name="EnsemblMetazoa"/>
        </authorList>
    </citation>
    <scope>IDENTIFICATION</scope>
    <source>
        <strain evidence="7">USDA</strain>
    </source>
</reference>
<sequence length="200" mass="21610">MESFFANKNVLVTGAGQGIGKDVAVKLAKLKANVYALSKTKKNLDLLTSDEKNITSICVDLSDWNATKDALENLPPIHCLVNNAGIAILGPFLEAKPEEFDKIFNTNVKAVINVSQIIAKKMINNSINGSIVNISSQASMVALKNHLLYCGTKGALDAITKVMALELGPHKIRVNCVNPTVVMTEMGRLGWSEPEKSQEC</sequence>
<keyword evidence="8" id="KW-1185">Reference proteome</keyword>
<dbReference type="InParanoid" id="E0VB89"/>